<dbReference type="EMBL" id="DQ889676">
    <property type="protein sequence ID" value="ABK00748.1"/>
    <property type="molecule type" value="Genomic_DNA"/>
</dbReference>
<dbReference type="AlphaFoldDB" id="A1BYJ0"/>
<keyword evidence="1" id="KW-0614">Plasmid</keyword>
<reference evidence="1" key="1">
    <citation type="journal article" date="2007" name="J. Bacteriol.">
        <title>Complete sequence analysis of novel plasmids from emetic and periodontal Bacillus cereus isolates reveals a common evolutionary history among the B. cereus-group plasmids, including Bacillus anthracis pXO1.</title>
        <authorList>
            <person name="Rasko D.A."/>
            <person name="Rosovitz M.J."/>
            <person name="Okstad O.A."/>
            <person name="Fouts D.E."/>
            <person name="Jiang L."/>
            <person name="Cer R.Z."/>
            <person name="Kolsto A.B."/>
            <person name="Gill S.R."/>
            <person name="Ravel J."/>
        </authorList>
    </citation>
    <scope>NUCLEOTIDE SEQUENCE</scope>
    <source>
        <strain evidence="1">AH187</strain>
        <plasmid evidence="1">pCER270</plasmid>
    </source>
</reference>
<accession>A1BYJ0</accession>
<evidence type="ECO:0000313" key="1">
    <source>
        <dbReference type="EMBL" id="ABK00748.1"/>
    </source>
</evidence>
<organism evidence="1">
    <name type="scientific">Bacillus cereus</name>
    <dbReference type="NCBI Taxonomy" id="1396"/>
    <lineage>
        <taxon>Bacteria</taxon>
        <taxon>Bacillati</taxon>
        <taxon>Bacillota</taxon>
        <taxon>Bacilli</taxon>
        <taxon>Bacillales</taxon>
        <taxon>Bacillaceae</taxon>
        <taxon>Bacillus</taxon>
        <taxon>Bacillus cereus group</taxon>
    </lineage>
</organism>
<sequence>MPLFFTQDATLFAVSFPYFQSTSAQKPSISRVIIAIHY</sequence>
<name>A1BYJ0_BACCE</name>
<protein>
    <submittedName>
        <fullName evidence="1">Uncharacterized protein</fullName>
    </submittedName>
</protein>
<proteinExistence type="predicted"/>
<geneLocation type="plasmid" evidence="1">
    <name>pCER270</name>
</geneLocation>
<gene>
    <name evidence="1" type="ORF">BcAH187_pCER270_0048</name>
</gene>